<sequence length="244" mass="26631">MLRAVAIAVLLIAAVLGGYLYWLRRARAHYEARSLSAAPVHHGYQLQTRTLHVEGCAKDFTVKVGELVEPQITPALARSSLAQSAAIYGPPTKRARNGDLEWQQDAFTLTEDNPGKPASSLHLAIHAGHVVQTLDDVEVGIDSFNAIFIKMRDRNIPATERLTHGKNSWTLTATIPSSCGPAWQSEYARTLPETPELDREIAPRITNGIVGQPRPDAFLNKLATSYTLRAAGKAGDASPNRHNK</sequence>
<gene>
    <name evidence="2" type="ORF">CARN6_0428</name>
</gene>
<comment type="caution">
    <text evidence="2">The sequence shown here is derived from an EMBL/GenBank/DDBJ whole genome shotgun (WGS) entry which is preliminary data.</text>
</comment>
<protein>
    <submittedName>
        <fullName evidence="2">Uncharacterized protein</fullName>
    </submittedName>
</protein>
<keyword evidence="1" id="KW-1133">Transmembrane helix</keyword>
<dbReference type="EMBL" id="CABQ01000065">
    <property type="protein sequence ID" value="CBI07114.1"/>
    <property type="molecule type" value="Genomic_DNA"/>
</dbReference>
<accession>E6QIP8</accession>
<proteinExistence type="predicted"/>
<evidence type="ECO:0000313" key="2">
    <source>
        <dbReference type="EMBL" id="CBI07114.1"/>
    </source>
</evidence>
<keyword evidence="1" id="KW-0472">Membrane</keyword>
<keyword evidence="1" id="KW-0812">Transmembrane</keyword>
<dbReference type="AlphaFoldDB" id="E6QIP8"/>
<organism evidence="2">
    <name type="scientific">mine drainage metagenome</name>
    <dbReference type="NCBI Taxonomy" id="410659"/>
    <lineage>
        <taxon>unclassified sequences</taxon>
        <taxon>metagenomes</taxon>
        <taxon>ecological metagenomes</taxon>
    </lineage>
</organism>
<evidence type="ECO:0000256" key="1">
    <source>
        <dbReference type="SAM" id="Phobius"/>
    </source>
</evidence>
<feature type="transmembrane region" description="Helical" evidence="1">
    <location>
        <begin position="6"/>
        <end position="23"/>
    </location>
</feature>
<reference evidence="2" key="1">
    <citation type="submission" date="2009-10" db="EMBL/GenBank/DDBJ databases">
        <title>Diversity of trophic interactions inside an arsenic-rich microbial ecosystem.</title>
        <authorList>
            <person name="Bertin P.N."/>
            <person name="Heinrich-Salmeron A."/>
            <person name="Pelletier E."/>
            <person name="Goulhen-Chollet F."/>
            <person name="Arsene-Ploetze F."/>
            <person name="Gallien S."/>
            <person name="Calteau A."/>
            <person name="Vallenet D."/>
            <person name="Casiot C."/>
            <person name="Chane-Woon-Ming B."/>
            <person name="Giloteaux L."/>
            <person name="Barakat M."/>
            <person name="Bonnefoy V."/>
            <person name="Bruneel O."/>
            <person name="Chandler M."/>
            <person name="Cleiss J."/>
            <person name="Duran R."/>
            <person name="Elbaz-Poulichet F."/>
            <person name="Fonknechten N."/>
            <person name="Lauga B."/>
            <person name="Mornico D."/>
            <person name="Ortet P."/>
            <person name="Schaeffer C."/>
            <person name="Siguier P."/>
            <person name="Alexander Thil Smith A."/>
            <person name="Van Dorsselaer A."/>
            <person name="Weissenbach J."/>
            <person name="Medigue C."/>
            <person name="Le Paslier D."/>
        </authorList>
    </citation>
    <scope>NUCLEOTIDE SEQUENCE</scope>
</reference>
<name>E6QIP8_9ZZZZ</name>